<dbReference type="GO" id="GO:0006397">
    <property type="term" value="P:mRNA processing"/>
    <property type="evidence" value="ECO:0007669"/>
    <property type="project" value="UniProtKB-KW"/>
</dbReference>
<evidence type="ECO:0000313" key="16">
    <source>
        <dbReference type="EMBL" id="KAE9276169.1"/>
    </source>
</evidence>
<dbReference type="GO" id="GO:0008380">
    <property type="term" value="P:RNA splicing"/>
    <property type="evidence" value="ECO:0007669"/>
    <property type="project" value="UniProtKB-KW"/>
</dbReference>
<evidence type="ECO:0000313" key="23">
    <source>
        <dbReference type="Proteomes" id="UP000441208"/>
    </source>
</evidence>
<dbReference type="PANTHER" id="PTHR13296">
    <property type="entry name" value="BCAS2 PROTEIN"/>
    <property type="match status" value="1"/>
</dbReference>
<dbReference type="OrthoDB" id="205794at2759"/>
<accession>A0A6A3HRY6</accession>
<dbReference type="EMBL" id="QXGC01003243">
    <property type="protein sequence ID" value="KAE9177280.1"/>
    <property type="molecule type" value="Genomic_DNA"/>
</dbReference>
<dbReference type="Proteomes" id="UP000429523">
    <property type="component" value="Unassembled WGS sequence"/>
</dbReference>
<dbReference type="Proteomes" id="UP000488956">
    <property type="component" value="Unassembled WGS sequence"/>
</dbReference>
<dbReference type="EMBL" id="QXFW01003222">
    <property type="protein sequence ID" value="KAE8972177.1"/>
    <property type="molecule type" value="Genomic_DNA"/>
</dbReference>
<dbReference type="Proteomes" id="UP000486351">
    <property type="component" value="Unassembled WGS sequence"/>
</dbReference>
<keyword evidence="6" id="KW-0539">Nucleus</keyword>
<evidence type="ECO:0000313" key="20">
    <source>
        <dbReference type="Proteomes" id="UP000437068"/>
    </source>
</evidence>
<evidence type="ECO:0000313" key="9">
    <source>
        <dbReference type="EMBL" id="KAE8972177.1"/>
    </source>
</evidence>
<dbReference type="PANTHER" id="PTHR13296:SF0">
    <property type="entry name" value="PRE-MRNA-SPLICING FACTOR SPF27"/>
    <property type="match status" value="1"/>
</dbReference>
<evidence type="ECO:0000256" key="4">
    <source>
        <dbReference type="ARBA" id="ARBA00022728"/>
    </source>
</evidence>
<evidence type="ECO:0000313" key="18">
    <source>
        <dbReference type="Proteomes" id="UP000429523"/>
    </source>
</evidence>
<evidence type="ECO:0000313" key="12">
    <source>
        <dbReference type="EMBL" id="KAE9085119.1"/>
    </source>
</evidence>
<dbReference type="EMBL" id="QXGF01003176">
    <property type="protein sequence ID" value="KAE8922202.1"/>
    <property type="molecule type" value="Genomic_DNA"/>
</dbReference>
<dbReference type="EMBL" id="QXFY01003233">
    <property type="protein sequence ID" value="KAE9287202.1"/>
    <property type="molecule type" value="Genomic_DNA"/>
</dbReference>
<evidence type="ECO:0000313" key="19">
    <source>
        <dbReference type="Proteomes" id="UP000433483"/>
    </source>
</evidence>
<evidence type="ECO:0000256" key="6">
    <source>
        <dbReference type="ARBA" id="ARBA00023242"/>
    </source>
</evidence>
<dbReference type="GO" id="GO:0000974">
    <property type="term" value="C:Prp19 complex"/>
    <property type="evidence" value="ECO:0007669"/>
    <property type="project" value="TreeGrafter"/>
</dbReference>
<keyword evidence="7" id="KW-0175">Coiled coil</keyword>
<evidence type="ECO:0000256" key="7">
    <source>
        <dbReference type="SAM" id="Coils"/>
    </source>
</evidence>
<dbReference type="EMBL" id="QXFZ01003175">
    <property type="protein sequence ID" value="KAE9070778.1"/>
    <property type="molecule type" value="Genomic_DNA"/>
</dbReference>
<protein>
    <recommendedName>
        <fullName evidence="28">Pre-mRNA-splicing factor SPF27</fullName>
    </recommendedName>
</protein>
<gene>
    <name evidence="16" type="ORF">PF001_g26257</name>
    <name evidence="15" type="ORF">PF002_g27573</name>
    <name evidence="14" type="ORF">PF004_g25823</name>
    <name evidence="13" type="ORF">PF005_g26856</name>
    <name evidence="12" type="ORF">PF006_g26327</name>
    <name evidence="11" type="ORF">PF007_g26813</name>
    <name evidence="17" type="ORF">PF008_g26472</name>
    <name evidence="8" type="ORF">PF009_g27532</name>
    <name evidence="10" type="ORF">PF010_g26361</name>
    <name evidence="9" type="ORF">PF011_g25738</name>
</gene>
<keyword evidence="3" id="KW-0507">mRNA processing</keyword>
<dbReference type="EMBL" id="QXGE01003247">
    <property type="protein sequence ID" value="KAE9276169.1"/>
    <property type="molecule type" value="Genomic_DNA"/>
</dbReference>
<evidence type="ECO:0000313" key="25">
    <source>
        <dbReference type="Proteomes" id="UP000476176"/>
    </source>
</evidence>
<dbReference type="Proteomes" id="UP000440367">
    <property type="component" value="Unassembled WGS sequence"/>
</dbReference>
<sequence>MAPSTCPLLLESRALIDSLGYVDTEYNSPQSQQQVQALIRAEMGTFAPPEDKYLAYLPPYAPTFGGRTRLQTEFKRVAANVPLDAIDMNRYQVKEPTGKHAQSLEAWEQAVKQLQVAVEHQSNRVVNLELQQGYGTKLAKVRAAVLDGVNAQYEHAVKETKAASDKINLARQQEQARNAAKLRNYQNRYYELLAKNASIKRACAEQEQRVQKKVKTEA</sequence>
<dbReference type="EMBL" id="QXGD01003130">
    <property type="protein sequence ID" value="KAE9180427.1"/>
    <property type="molecule type" value="Genomic_DNA"/>
</dbReference>
<evidence type="ECO:0000313" key="13">
    <source>
        <dbReference type="EMBL" id="KAE9172127.1"/>
    </source>
</evidence>
<evidence type="ECO:0000256" key="1">
    <source>
        <dbReference type="ARBA" id="ARBA00004123"/>
    </source>
</evidence>
<evidence type="ECO:0008006" key="28">
    <source>
        <dbReference type="Google" id="ProtNLM"/>
    </source>
</evidence>
<comment type="similarity">
    <text evidence="2">Belongs to the SPF27 family.</text>
</comment>
<dbReference type="GO" id="GO:0071011">
    <property type="term" value="C:precatalytic spliceosome"/>
    <property type="evidence" value="ECO:0007669"/>
    <property type="project" value="TreeGrafter"/>
</dbReference>
<evidence type="ECO:0000313" key="22">
    <source>
        <dbReference type="Proteomes" id="UP000440732"/>
    </source>
</evidence>
<keyword evidence="19" id="KW-1185">Reference proteome</keyword>
<evidence type="ECO:0000313" key="21">
    <source>
        <dbReference type="Proteomes" id="UP000440367"/>
    </source>
</evidence>
<evidence type="ECO:0000313" key="24">
    <source>
        <dbReference type="Proteomes" id="UP000460718"/>
    </source>
</evidence>
<name>A0A6A3HRY6_9STRA</name>
<dbReference type="GO" id="GO:0071013">
    <property type="term" value="C:catalytic step 2 spliceosome"/>
    <property type="evidence" value="ECO:0007669"/>
    <property type="project" value="TreeGrafter"/>
</dbReference>
<evidence type="ECO:0000256" key="2">
    <source>
        <dbReference type="ARBA" id="ARBA00010788"/>
    </source>
</evidence>
<dbReference type="AlphaFoldDB" id="A0A6A3HRY6"/>
<dbReference type="Pfam" id="PF05700">
    <property type="entry name" value="BCAS2"/>
    <property type="match status" value="1"/>
</dbReference>
<comment type="caution">
    <text evidence="9">The sequence shown here is derived from an EMBL/GenBank/DDBJ whole genome shotgun (WGS) entry which is preliminary data.</text>
</comment>
<dbReference type="EMBL" id="QXGA01003285">
    <property type="protein sequence ID" value="KAE9085119.1"/>
    <property type="molecule type" value="Genomic_DNA"/>
</dbReference>
<dbReference type="Proteomes" id="UP000437068">
    <property type="component" value="Unassembled WGS sequence"/>
</dbReference>
<evidence type="ECO:0000313" key="11">
    <source>
        <dbReference type="EMBL" id="KAE9070778.1"/>
    </source>
</evidence>
<dbReference type="EMBL" id="QXGB01003206">
    <property type="protein sequence ID" value="KAE9172127.1"/>
    <property type="molecule type" value="Genomic_DNA"/>
</dbReference>
<keyword evidence="5" id="KW-0508">mRNA splicing</keyword>
<dbReference type="EMBL" id="QXFX01003245">
    <property type="protein sequence ID" value="KAE9070234.1"/>
    <property type="molecule type" value="Genomic_DNA"/>
</dbReference>
<dbReference type="Proteomes" id="UP000440732">
    <property type="component" value="Unassembled WGS sequence"/>
</dbReference>
<evidence type="ECO:0000313" key="14">
    <source>
        <dbReference type="EMBL" id="KAE9177280.1"/>
    </source>
</evidence>
<evidence type="ECO:0000313" key="10">
    <source>
        <dbReference type="EMBL" id="KAE9070234.1"/>
    </source>
</evidence>
<comment type="subcellular location">
    <subcellularLocation>
        <location evidence="1">Nucleus</location>
    </subcellularLocation>
</comment>
<evidence type="ECO:0000256" key="5">
    <source>
        <dbReference type="ARBA" id="ARBA00023187"/>
    </source>
</evidence>
<evidence type="ECO:0000313" key="15">
    <source>
        <dbReference type="EMBL" id="KAE9180427.1"/>
    </source>
</evidence>
<keyword evidence="4" id="KW-0747">Spliceosome</keyword>
<organism evidence="9 24">
    <name type="scientific">Phytophthora fragariae</name>
    <dbReference type="NCBI Taxonomy" id="53985"/>
    <lineage>
        <taxon>Eukaryota</taxon>
        <taxon>Sar</taxon>
        <taxon>Stramenopiles</taxon>
        <taxon>Oomycota</taxon>
        <taxon>Peronosporomycetes</taxon>
        <taxon>Peronosporales</taxon>
        <taxon>Peronosporaceae</taxon>
        <taxon>Phytophthora</taxon>
    </lineage>
</organism>
<evidence type="ECO:0000256" key="3">
    <source>
        <dbReference type="ARBA" id="ARBA00022664"/>
    </source>
</evidence>
<proteinExistence type="inferred from homology"/>
<dbReference type="Proteomes" id="UP000433483">
    <property type="component" value="Unassembled WGS sequence"/>
</dbReference>
<reference evidence="24 25" key="1">
    <citation type="submission" date="2018-09" db="EMBL/GenBank/DDBJ databases">
        <title>Genomic investigation of the strawberry pathogen Phytophthora fragariae indicates pathogenicity is determined by transcriptional variation in three key races.</title>
        <authorList>
            <person name="Adams T.M."/>
            <person name="Armitage A.D."/>
            <person name="Sobczyk M.K."/>
            <person name="Bates H.J."/>
            <person name="Dunwell J.M."/>
            <person name="Nellist C.F."/>
            <person name="Harrison R.J."/>
        </authorList>
    </citation>
    <scope>NUCLEOTIDE SEQUENCE [LARGE SCALE GENOMIC DNA]</scope>
    <source>
        <strain evidence="16 20">A4</strain>
        <strain evidence="15 21">BC-1</strain>
        <strain evidence="14 25">BC-23</strain>
        <strain evidence="13 19">NOV-27</strain>
        <strain evidence="12 22">NOV-5</strain>
        <strain evidence="11 23">NOV-71</strain>
        <strain evidence="17 26">NOV-77</strain>
        <strain evidence="8 18">NOV-9</strain>
        <strain evidence="10 27">ONT-3</strain>
        <strain evidence="9 24">SCRP245</strain>
    </source>
</reference>
<dbReference type="Proteomes" id="UP000460718">
    <property type="component" value="Unassembled WGS sequence"/>
</dbReference>
<evidence type="ECO:0000313" key="17">
    <source>
        <dbReference type="EMBL" id="KAE9287202.1"/>
    </source>
</evidence>
<evidence type="ECO:0000313" key="26">
    <source>
        <dbReference type="Proteomes" id="UP000486351"/>
    </source>
</evidence>
<dbReference type="InterPro" id="IPR008409">
    <property type="entry name" value="SPF27"/>
</dbReference>
<evidence type="ECO:0000313" key="8">
    <source>
        <dbReference type="EMBL" id="KAE8922202.1"/>
    </source>
</evidence>
<feature type="coiled-coil region" evidence="7">
    <location>
        <begin position="104"/>
        <end position="131"/>
    </location>
</feature>
<evidence type="ECO:0000313" key="27">
    <source>
        <dbReference type="Proteomes" id="UP000488956"/>
    </source>
</evidence>
<dbReference type="Proteomes" id="UP000476176">
    <property type="component" value="Unassembled WGS sequence"/>
</dbReference>
<dbReference type="Proteomes" id="UP000441208">
    <property type="component" value="Unassembled WGS sequence"/>
</dbReference>